<sequence length="299" mass="33431">MGKKVLCGYGIDLDAVSSWINTSGKGRADATDVSRGIFGATVGLDRVLKMLQKYNIKATFFVPGHTMDSFPSQVAKVHEQGHEIGLHGYTHEYVSGLSEEQERAVLQKSIEAATRITGKPPHGWTAPAWTTSPNTVKILEESSIMYDHSFMHHDSQPYYLPYNPDYIETDYSKKAEEWMRPMSALKDSSIIEIPANWHLDDWPPLNIGQGIGSGFIDPDVVFKIWKAQFDFFYRDYDSFIFPISIHPQVSGKAHVQLLQEGMINYINTHPGVEWVPLGEMAEQFKSGKLPGHAVQGGAS</sequence>
<organism evidence="2 3">
    <name type="scientific">Thyridium curvatum</name>
    <dbReference type="NCBI Taxonomy" id="1093900"/>
    <lineage>
        <taxon>Eukaryota</taxon>
        <taxon>Fungi</taxon>
        <taxon>Dikarya</taxon>
        <taxon>Ascomycota</taxon>
        <taxon>Pezizomycotina</taxon>
        <taxon>Sordariomycetes</taxon>
        <taxon>Sordariomycetidae</taxon>
        <taxon>Thyridiales</taxon>
        <taxon>Thyridiaceae</taxon>
        <taxon>Thyridium</taxon>
    </lineage>
</organism>
<gene>
    <name evidence="2" type="ORF">E0L32_003534</name>
</gene>
<comment type="caution">
    <text evidence="2">The sequence shown here is derived from an EMBL/GenBank/DDBJ whole genome shotgun (WGS) entry which is preliminary data.</text>
</comment>
<proteinExistence type="predicted"/>
<dbReference type="CDD" id="cd10938">
    <property type="entry name" value="CE4_HpPgdA_like"/>
    <property type="match status" value="1"/>
</dbReference>
<evidence type="ECO:0000313" key="2">
    <source>
        <dbReference type="EMBL" id="TPX16972.1"/>
    </source>
</evidence>
<dbReference type="InterPro" id="IPR011330">
    <property type="entry name" value="Glyco_hydro/deAcase_b/a-brl"/>
</dbReference>
<dbReference type="InParanoid" id="A0A507B3Y9"/>
<evidence type="ECO:0000259" key="1">
    <source>
        <dbReference type="PROSITE" id="PS51677"/>
    </source>
</evidence>
<evidence type="ECO:0000313" key="3">
    <source>
        <dbReference type="Proteomes" id="UP000319257"/>
    </source>
</evidence>
<dbReference type="InterPro" id="IPR002509">
    <property type="entry name" value="NODB_dom"/>
</dbReference>
<keyword evidence="3" id="KW-1185">Reference proteome</keyword>
<dbReference type="SUPFAM" id="SSF88713">
    <property type="entry name" value="Glycoside hydrolase/deacetylase"/>
    <property type="match status" value="1"/>
</dbReference>
<name>A0A507B3Y9_9PEZI</name>
<accession>A0A507B3Y9</accession>
<dbReference type="Gene3D" id="3.20.20.370">
    <property type="entry name" value="Glycoside hydrolase/deacetylase"/>
    <property type="match status" value="1"/>
</dbReference>
<dbReference type="PROSITE" id="PS51677">
    <property type="entry name" value="NODB"/>
    <property type="match status" value="1"/>
</dbReference>
<dbReference type="GO" id="GO:0016810">
    <property type="term" value="F:hydrolase activity, acting on carbon-nitrogen (but not peptide) bonds"/>
    <property type="evidence" value="ECO:0007669"/>
    <property type="project" value="InterPro"/>
</dbReference>
<dbReference type="GO" id="GO:0005975">
    <property type="term" value="P:carbohydrate metabolic process"/>
    <property type="evidence" value="ECO:0007669"/>
    <property type="project" value="InterPro"/>
</dbReference>
<feature type="domain" description="NodB homology" evidence="1">
    <location>
        <begin position="30"/>
        <end position="275"/>
    </location>
</feature>
<dbReference type="EMBL" id="SKBQ01000015">
    <property type="protein sequence ID" value="TPX16972.1"/>
    <property type="molecule type" value="Genomic_DNA"/>
</dbReference>
<protein>
    <recommendedName>
        <fullName evidence="1">NodB homology domain-containing protein</fullName>
    </recommendedName>
</protein>
<dbReference type="InterPro" id="IPR037950">
    <property type="entry name" value="PgdA-like"/>
</dbReference>
<dbReference type="Pfam" id="PF01522">
    <property type="entry name" value="Polysacc_deac_1"/>
    <property type="match status" value="1"/>
</dbReference>
<dbReference type="STRING" id="1093900.A0A507B3Y9"/>
<dbReference type="GeneID" id="41970981"/>
<dbReference type="PANTHER" id="PTHR47561">
    <property type="entry name" value="POLYSACCHARIDE DEACETYLASE FAMILY PROTEIN (AFU_ORTHOLOGUE AFUA_6G05030)"/>
    <property type="match status" value="1"/>
</dbReference>
<dbReference type="PANTHER" id="PTHR47561:SF1">
    <property type="entry name" value="POLYSACCHARIDE DEACETYLASE FAMILY PROTEIN (AFU_ORTHOLOGUE AFUA_6G05030)"/>
    <property type="match status" value="1"/>
</dbReference>
<dbReference type="AlphaFoldDB" id="A0A507B3Y9"/>
<dbReference type="Proteomes" id="UP000319257">
    <property type="component" value="Unassembled WGS sequence"/>
</dbReference>
<dbReference type="RefSeq" id="XP_030998683.1">
    <property type="nucleotide sequence ID" value="XM_031137845.1"/>
</dbReference>
<dbReference type="OrthoDB" id="2125469at2759"/>
<reference evidence="2 3" key="1">
    <citation type="submission" date="2019-06" db="EMBL/GenBank/DDBJ databases">
        <title>Draft genome sequence of the filamentous fungus Phialemoniopsis curvata isolated from diesel fuel.</title>
        <authorList>
            <person name="Varaljay V.A."/>
            <person name="Lyon W.J."/>
            <person name="Crouch A.L."/>
            <person name="Drake C.E."/>
            <person name="Hollomon J.M."/>
            <person name="Nadeau L.J."/>
            <person name="Nunn H.S."/>
            <person name="Stevenson B.S."/>
            <person name="Bojanowski C.L."/>
            <person name="Crookes-Goodson W.J."/>
        </authorList>
    </citation>
    <scope>NUCLEOTIDE SEQUENCE [LARGE SCALE GENOMIC DNA]</scope>
    <source>
        <strain evidence="2 3">D216</strain>
    </source>
</reference>